<evidence type="ECO:0000256" key="1">
    <source>
        <dbReference type="SAM" id="Coils"/>
    </source>
</evidence>
<dbReference type="Proteomes" id="UP000235584">
    <property type="component" value="Chromosome"/>
</dbReference>
<feature type="coiled-coil region" evidence="1">
    <location>
        <begin position="50"/>
        <end position="84"/>
    </location>
</feature>
<accession>A0A2K9NQ33</accession>
<gene>
    <name evidence="2" type="ORF">C0V70_05690</name>
</gene>
<reference evidence="2 3" key="1">
    <citation type="submission" date="2018-01" db="EMBL/GenBank/DDBJ databases">
        <title>Complete genome sequence of Bacteriovorax stolpii DSM12778.</title>
        <authorList>
            <person name="Tang B."/>
            <person name="Chang J."/>
        </authorList>
    </citation>
    <scope>NUCLEOTIDE SEQUENCE [LARGE SCALE GENOMIC DNA]</scope>
    <source>
        <strain evidence="2 3">DSM 12778</strain>
    </source>
</reference>
<dbReference type="AlphaFoldDB" id="A0A2K9NQ33"/>
<evidence type="ECO:0000313" key="3">
    <source>
        <dbReference type="Proteomes" id="UP000235584"/>
    </source>
</evidence>
<dbReference type="RefSeq" id="WP_102242908.1">
    <property type="nucleotide sequence ID" value="NZ_CP025704.1"/>
</dbReference>
<dbReference type="EMBL" id="CP025704">
    <property type="protein sequence ID" value="AUN97613.1"/>
    <property type="molecule type" value="Genomic_DNA"/>
</dbReference>
<dbReference type="KEGG" id="bsto:C0V70_05690"/>
<organism evidence="2 3">
    <name type="scientific">Bacteriovorax stolpii</name>
    <name type="common">Bdellovibrio stolpii</name>
    <dbReference type="NCBI Taxonomy" id="960"/>
    <lineage>
        <taxon>Bacteria</taxon>
        <taxon>Pseudomonadati</taxon>
        <taxon>Bdellovibrionota</taxon>
        <taxon>Bacteriovoracia</taxon>
        <taxon>Bacteriovoracales</taxon>
        <taxon>Bacteriovoracaceae</taxon>
        <taxon>Bacteriovorax</taxon>
    </lineage>
</organism>
<keyword evidence="1" id="KW-0175">Coiled coil</keyword>
<proteinExistence type="predicted"/>
<evidence type="ECO:0000313" key="2">
    <source>
        <dbReference type="EMBL" id="AUN97613.1"/>
    </source>
</evidence>
<keyword evidence="3" id="KW-1185">Reference proteome</keyword>
<name>A0A2K9NQ33_BACTC</name>
<protein>
    <submittedName>
        <fullName evidence="2">Uncharacterized protein</fullName>
    </submittedName>
</protein>
<sequence>MKTFILLISFYIIETPAMEPGKSGPWQSVCITYPDGKGACYFDVSKETVAQLKKQESEMFQAKIKEAEENAKALEAVQKFKQAQEDEYIKQASESAMNMLAEATAKYKAGQITKEQFLEISLQAGQMASYKNQGRCLNMGLTGTGCTPKN</sequence>